<dbReference type="GO" id="GO:0008083">
    <property type="term" value="F:growth factor activity"/>
    <property type="evidence" value="ECO:0007669"/>
    <property type="project" value="InterPro"/>
</dbReference>
<evidence type="ECO:0000256" key="1">
    <source>
        <dbReference type="ARBA" id="ARBA00007936"/>
    </source>
</evidence>
<dbReference type="Pfam" id="PF00167">
    <property type="entry name" value="FGF"/>
    <property type="match status" value="1"/>
</dbReference>
<proteinExistence type="inferred from homology"/>
<dbReference type="SMART" id="SM00442">
    <property type="entry name" value="FGF"/>
    <property type="match status" value="1"/>
</dbReference>
<dbReference type="SUPFAM" id="SSF50353">
    <property type="entry name" value="Cytokine"/>
    <property type="match status" value="1"/>
</dbReference>
<reference evidence="3" key="2">
    <citation type="submission" date="2016-06" db="EMBL/GenBank/DDBJ databases">
        <title>The genome of a short-lived fish provides insights into sex chromosome evolution and the genetic control of aging.</title>
        <authorList>
            <person name="Reichwald K."/>
            <person name="Felder M."/>
            <person name="Petzold A."/>
            <person name="Koch P."/>
            <person name="Groth M."/>
            <person name="Platzer M."/>
        </authorList>
    </citation>
    <scope>NUCLEOTIDE SEQUENCE</scope>
    <source>
        <tissue evidence="3">Brain</tissue>
    </source>
</reference>
<name>A0A1A8A994_NOTFU</name>
<reference evidence="3" key="1">
    <citation type="submission" date="2016-05" db="EMBL/GenBank/DDBJ databases">
        <authorList>
            <person name="Lavstsen T."/>
            <person name="Jespersen J.S."/>
        </authorList>
    </citation>
    <scope>NUCLEOTIDE SEQUENCE</scope>
    <source>
        <tissue evidence="3">Brain</tissue>
    </source>
</reference>
<dbReference type="EMBL" id="HADY01012285">
    <property type="protein sequence ID" value="SBP50770.1"/>
    <property type="molecule type" value="Transcribed_RNA"/>
</dbReference>
<dbReference type="AlphaFoldDB" id="A0A1A8A994"/>
<dbReference type="PRINTS" id="PR00263">
    <property type="entry name" value="HBGFFGF"/>
</dbReference>
<organism evidence="3">
    <name type="scientific">Nothobranchius furzeri</name>
    <name type="common">Turquoise killifish</name>
    <dbReference type="NCBI Taxonomy" id="105023"/>
    <lineage>
        <taxon>Eukaryota</taxon>
        <taxon>Metazoa</taxon>
        <taxon>Chordata</taxon>
        <taxon>Craniata</taxon>
        <taxon>Vertebrata</taxon>
        <taxon>Euteleostomi</taxon>
        <taxon>Actinopterygii</taxon>
        <taxon>Neopterygii</taxon>
        <taxon>Teleostei</taxon>
        <taxon>Neoteleostei</taxon>
        <taxon>Acanthomorphata</taxon>
        <taxon>Ovalentaria</taxon>
        <taxon>Atherinomorphae</taxon>
        <taxon>Cyprinodontiformes</taxon>
        <taxon>Nothobranchiidae</taxon>
        <taxon>Nothobranchius</taxon>
    </lineage>
</organism>
<dbReference type="InterPro" id="IPR002209">
    <property type="entry name" value="Fibroblast_GF_fam"/>
</dbReference>
<evidence type="ECO:0000256" key="2">
    <source>
        <dbReference type="RuleBase" id="RU049442"/>
    </source>
</evidence>
<accession>A0A1A8A994</accession>
<sequence>MKHGVVGIRGVKSGLYLCMSSGGLAYAAEQFDDDCLFEENLLENHYTTYSSVSYPGNYLALSHRGQAVDQKLDQRRENN</sequence>
<gene>
    <name evidence="3" type="primary">Nfu_g_1_006034</name>
</gene>
<dbReference type="Gene3D" id="2.80.10.50">
    <property type="match status" value="1"/>
</dbReference>
<dbReference type="PRINTS" id="PR00262">
    <property type="entry name" value="IL1HBGF"/>
</dbReference>
<evidence type="ECO:0000313" key="3">
    <source>
        <dbReference type="EMBL" id="SBP50770.1"/>
    </source>
</evidence>
<protein>
    <recommendedName>
        <fullName evidence="2">Fibroblast growth factor</fullName>
        <shortName evidence="2">FGF</shortName>
    </recommendedName>
</protein>
<dbReference type="PANTHER" id="PTHR11486">
    <property type="entry name" value="FIBROBLAST GROWTH FACTOR"/>
    <property type="match status" value="1"/>
</dbReference>
<dbReference type="InterPro" id="IPR008996">
    <property type="entry name" value="IL1/FGF"/>
</dbReference>
<comment type="similarity">
    <text evidence="1 2">Belongs to the heparin-binding growth factors family.</text>
</comment>